<protein>
    <submittedName>
        <fullName evidence="11">Cytochrome P450 family protein</fullName>
    </submittedName>
</protein>
<dbReference type="EMBL" id="SSOP01000058">
    <property type="protein sequence ID" value="KAB5592659.1"/>
    <property type="molecule type" value="Genomic_DNA"/>
</dbReference>
<feature type="binding site" description="axial binding residue" evidence="9">
    <location>
        <position position="529"/>
    </location>
    <ligand>
        <name>heme</name>
        <dbReference type="ChEBI" id="CHEBI:30413"/>
    </ligand>
    <ligandPart>
        <name>Fe</name>
        <dbReference type="ChEBI" id="CHEBI:18248"/>
    </ligandPart>
</feature>
<organism evidence="11 12">
    <name type="scientific">Ceratobasidium theobromae</name>
    <dbReference type="NCBI Taxonomy" id="1582974"/>
    <lineage>
        <taxon>Eukaryota</taxon>
        <taxon>Fungi</taxon>
        <taxon>Dikarya</taxon>
        <taxon>Basidiomycota</taxon>
        <taxon>Agaricomycotina</taxon>
        <taxon>Agaricomycetes</taxon>
        <taxon>Cantharellales</taxon>
        <taxon>Ceratobasidiaceae</taxon>
        <taxon>Ceratobasidium</taxon>
    </lineage>
</organism>
<dbReference type="PANTHER" id="PTHR24305">
    <property type="entry name" value="CYTOCHROME P450"/>
    <property type="match status" value="1"/>
</dbReference>
<dbReference type="GO" id="GO:0016705">
    <property type="term" value="F:oxidoreductase activity, acting on paired donors, with incorporation or reduction of molecular oxygen"/>
    <property type="evidence" value="ECO:0007669"/>
    <property type="project" value="InterPro"/>
</dbReference>
<evidence type="ECO:0000256" key="3">
    <source>
        <dbReference type="ARBA" id="ARBA00010617"/>
    </source>
</evidence>
<dbReference type="InterPro" id="IPR002401">
    <property type="entry name" value="Cyt_P450_E_grp-I"/>
</dbReference>
<dbReference type="PRINTS" id="PR00385">
    <property type="entry name" value="P450"/>
</dbReference>
<keyword evidence="6" id="KW-0560">Oxidoreductase</keyword>
<keyword evidence="7 9" id="KW-0408">Iron</keyword>
<dbReference type="PANTHER" id="PTHR24305:SF166">
    <property type="entry name" value="CYTOCHROME P450 12A4, MITOCHONDRIAL-RELATED"/>
    <property type="match status" value="1"/>
</dbReference>
<evidence type="ECO:0000313" key="12">
    <source>
        <dbReference type="Proteomes" id="UP000383932"/>
    </source>
</evidence>
<evidence type="ECO:0000256" key="2">
    <source>
        <dbReference type="ARBA" id="ARBA00005179"/>
    </source>
</evidence>
<accession>A0A5N5QLV6</accession>
<comment type="caution">
    <text evidence="11">The sequence shown here is derived from an EMBL/GenBank/DDBJ whole genome shotgun (WGS) entry which is preliminary data.</text>
</comment>
<comment type="cofactor">
    <cofactor evidence="1 9">
        <name>heme</name>
        <dbReference type="ChEBI" id="CHEBI:30413"/>
    </cofactor>
</comment>
<evidence type="ECO:0000256" key="6">
    <source>
        <dbReference type="ARBA" id="ARBA00023002"/>
    </source>
</evidence>
<feature type="transmembrane region" description="Helical" evidence="10">
    <location>
        <begin position="63"/>
        <end position="81"/>
    </location>
</feature>
<evidence type="ECO:0000256" key="4">
    <source>
        <dbReference type="ARBA" id="ARBA00022617"/>
    </source>
</evidence>
<proteinExistence type="inferred from homology"/>
<dbReference type="Gene3D" id="1.10.630.10">
    <property type="entry name" value="Cytochrome P450"/>
    <property type="match status" value="1"/>
</dbReference>
<dbReference type="Pfam" id="PF00067">
    <property type="entry name" value="p450"/>
    <property type="match status" value="1"/>
</dbReference>
<sequence length="592" mass="66517">MTPTIQHYALSYPIAKAPGTLTYTNQASGVALIRSPFVATMTNPAVMPVPIKAFATYATLENIIYVSGGIILMRVAAWLYWPIRKLFSPLRHLQRPPNGSFLFGNLKQVFAAPSAVVHEGWIQEYGSTYAYRGFLSSYRLFTVDTRALTYVMSQPNSFPKPETVRRSLADILGEGLLFAEADTHKRQRRIMNPSFGLLQIKELVPIFWQKSNKLKDIWLNQIKTSPEGTTVINVLPWLSRTTLDIIGAAGFDYHFNSLDGNDEDELSSAFNKATEGSQSFSALSFLRMTVPIFRLIPTKASREVAASMATMRRIGMKLITNKKAALEHDYKTGSTLQGRDLLTLLIKSNMAYENESNKMDDEEVLGQISTFLAAGHDTTSTSTTWALYALTKYPEVQHKLRQELLESSLGDEPNMADLDKLSYLDHFVRECLRVYPPVPSTVREAAHDVHIPVSKSFKDRYGVEQTHITLNKGDAVFIPILAMHHLKEIWGEDAMEFRPERWDSLPEGAKDMPGVWGHLMTFIHGNRSCIGYRFALIEMKAILYTLVRAIEFEIDPIFEIIGKSSLVTRPQVASQPEKGNQLPLTCKAVTAI</sequence>
<keyword evidence="10" id="KW-1133">Transmembrane helix</keyword>
<dbReference type="InterPro" id="IPR036396">
    <property type="entry name" value="Cyt_P450_sf"/>
</dbReference>
<evidence type="ECO:0000256" key="8">
    <source>
        <dbReference type="ARBA" id="ARBA00023033"/>
    </source>
</evidence>
<dbReference type="GO" id="GO:0004497">
    <property type="term" value="F:monooxygenase activity"/>
    <property type="evidence" value="ECO:0007669"/>
    <property type="project" value="UniProtKB-KW"/>
</dbReference>
<evidence type="ECO:0000256" key="10">
    <source>
        <dbReference type="SAM" id="Phobius"/>
    </source>
</evidence>
<dbReference type="InterPro" id="IPR050121">
    <property type="entry name" value="Cytochrome_P450_monoxygenase"/>
</dbReference>
<dbReference type="CDD" id="cd11069">
    <property type="entry name" value="CYP_FUM15-like"/>
    <property type="match status" value="1"/>
</dbReference>
<dbReference type="InterPro" id="IPR001128">
    <property type="entry name" value="Cyt_P450"/>
</dbReference>
<dbReference type="OrthoDB" id="1470350at2759"/>
<comment type="similarity">
    <text evidence="3">Belongs to the cytochrome P450 family.</text>
</comment>
<evidence type="ECO:0000313" key="11">
    <source>
        <dbReference type="EMBL" id="KAB5592659.1"/>
    </source>
</evidence>
<keyword evidence="8" id="KW-0503">Monooxygenase</keyword>
<dbReference type="GO" id="GO:0020037">
    <property type="term" value="F:heme binding"/>
    <property type="evidence" value="ECO:0007669"/>
    <property type="project" value="InterPro"/>
</dbReference>
<dbReference type="GO" id="GO:0005506">
    <property type="term" value="F:iron ion binding"/>
    <property type="evidence" value="ECO:0007669"/>
    <property type="project" value="InterPro"/>
</dbReference>
<dbReference type="PRINTS" id="PR00463">
    <property type="entry name" value="EP450I"/>
</dbReference>
<evidence type="ECO:0000256" key="7">
    <source>
        <dbReference type="ARBA" id="ARBA00023004"/>
    </source>
</evidence>
<comment type="pathway">
    <text evidence="2">Secondary metabolite biosynthesis.</text>
</comment>
<dbReference type="SUPFAM" id="SSF48264">
    <property type="entry name" value="Cytochrome P450"/>
    <property type="match status" value="1"/>
</dbReference>
<keyword evidence="12" id="KW-1185">Reference proteome</keyword>
<evidence type="ECO:0000256" key="1">
    <source>
        <dbReference type="ARBA" id="ARBA00001971"/>
    </source>
</evidence>
<dbReference type="AlphaFoldDB" id="A0A5N5QLV6"/>
<evidence type="ECO:0000256" key="5">
    <source>
        <dbReference type="ARBA" id="ARBA00022723"/>
    </source>
</evidence>
<keyword evidence="4 9" id="KW-0349">Heme</keyword>
<keyword evidence="10" id="KW-0472">Membrane</keyword>
<name>A0A5N5QLV6_9AGAM</name>
<evidence type="ECO:0000256" key="9">
    <source>
        <dbReference type="PIRSR" id="PIRSR602401-1"/>
    </source>
</evidence>
<reference evidence="11 12" key="1">
    <citation type="journal article" date="2019" name="Fungal Biol. Biotechnol.">
        <title>Draft genome sequence of fastidious pathogen Ceratobasidium theobromae, which causes vascular-streak dieback in Theobroma cacao.</title>
        <authorList>
            <person name="Ali S.S."/>
            <person name="Asman A."/>
            <person name="Shao J."/>
            <person name="Firmansyah A.P."/>
            <person name="Susilo A.W."/>
            <person name="Rosmana A."/>
            <person name="McMahon P."/>
            <person name="Junaid M."/>
            <person name="Guest D."/>
            <person name="Kheng T.Y."/>
            <person name="Meinhardt L.W."/>
            <person name="Bailey B.A."/>
        </authorList>
    </citation>
    <scope>NUCLEOTIDE SEQUENCE [LARGE SCALE GENOMIC DNA]</scope>
    <source>
        <strain evidence="11 12">CT2</strain>
    </source>
</reference>
<gene>
    <name evidence="11" type="ORF">CTheo_3923</name>
</gene>
<dbReference type="Proteomes" id="UP000383932">
    <property type="component" value="Unassembled WGS sequence"/>
</dbReference>
<keyword evidence="10" id="KW-0812">Transmembrane</keyword>
<keyword evidence="5 9" id="KW-0479">Metal-binding</keyword>